<sequence length="241" mass="27794">MKYFKLLIIPLIAFLLTGCLYPDAKLEKNQMPNQAQLDAIQKAVDQYREQESGLLPIKTKDQDTPIFLKYPIDFSKLHQKGLIGEAPGTAFVNGGHYEYTLITPEENPTVKLVDLRTSEAIRSLKTKVRFYQQENKYPPFKEQIAKGVYSLDYEALGLDEPPTVESPYSQQKLPIYINERGKLFIDYRKDLYKYMRNKEHSYSTGDDIRYLLTDYAPFAPAYSEPYTIKNGEPAFMSELSS</sequence>
<evidence type="ECO:0000313" key="1">
    <source>
        <dbReference type="EMBL" id="WFT73110.1"/>
    </source>
</evidence>
<protein>
    <submittedName>
        <fullName evidence="1">Uncharacterized protein</fullName>
    </submittedName>
</protein>
<proteinExistence type="predicted"/>
<name>A0ABY8IT22_9BACI</name>
<dbReference type="RefSeq" id="WP_283075135.1">
    <property type="nucleotide sequence ID" value="NZ_CP121671.1"/>
</dbReference>
<keyword evidence="2" id="KW-1185">Reference proteome</keyword>
<dbReference type="PROSITE" id="PS51257">
    <property type="entry name" value="PROKAR_LIPOPROTEIN"/>
    <property type="match status" value="1"/>
</dbReference>
<evidence type="ECO:0000313" key="2">
    <source>
        <dbReference type="Proteomes" id="UP001221597"/>
    </source>
</evidence>
<organism evidence="1 2">
    <name type="scientific">Halobacillus naozhouensis</name>
    <dbReference type="NCBI Taxonomy" id="554880"/>
    <lineage>
        <taxon>Bacteria</taxon>
        <taxon>Bacillati</taxon>
        <taxon>Bacillota</taxon>
        <taxon>Bacilli</taxon>
        <taxon>Bacillales</taxon>
        <taxon>Bacillaceae</taxon>
        <taxon>Halobacillus</taxon>
    </lineage>
</organism>
<gene>
    <name evidence="1" type="ORF">P9989_11890</name>
</gene>
<dbReference type="EMBL" id="CP121671">
    <property type="protein sequence ID" value="WFT73110.1"/>
    <property type="molecule type" value="Genomic_DNA"/>
</dbReference>
<accession>A0ABY8IT22</accession>
<reference evidence="1 2" key="1">
    <citation type="submission" date="2023-04" db="EMBL/GenBank/DDBJ databases">
        <title>Genome sequence of Halobacillus naozhouensis KACC 21980.</title>
        <authorList>
            <person name="Kim S."/>
            <person name="Heo J."/>
            <person name="Kwon S.-W."/>
        </authorList>
    </citation>
    <scope>NUCLEOTIDE SEQUENCE [LARGE SCALE GENOMIC DNA]</scope>
    <source>
        <strain evidence="1 2">KCTC 13234</strain>
    </source>
</reference>
<dbReference type="Proteomes" id="UP001221597">
    <property type="component" value="Chromosome"/>
</dbReference>